<protein>
    <recommendedName>
        <fullName evidence="2">Bro-N domain-containing protein</fullName>
    </recommendedName>
</protein>
<dbReference type="Proteomes" id="UP000245068">
    <property type="component" value="Unassembled WGS sequence"/>
</dbReference>
<dbReference type="PROSITE" id="PS51750">
    <property type="entry name" value="BRO_N"/>
    <property type="match status" value="1"/>
</dbReference>
<evidence type="ECO:0000256" key="1">
    <source>
        <dbReference type="SAM" id="MobiDB-lite"/>
    </source>
</evidence>
<dbReference type="InterPro" id="IPR003497">
    <property type="entry name" value="BRO_N_domain"/>
</dbReference>
<dbReference type="EMBL" id="QDOO01000005">
    <property type="protein sequence ID" value="PVM67641.1"/>
    <property type="molecule type" value="Genomic_DNA"/>
</dbReference>
<evidence type="ECO:0000259" key="2">
    <source>
        <dbReference type="PROSITE" id="PS51750"/>
    </source>
</evidence>
<evidence type="ECO:0000313" key="6">
    <source>
        <dbReference type="Proteomes" id="UP000245551"/>
    </source>
</evidence>
<dbReference type="AlphaFoldDB" id="A0A2T8XGF4"/>
<sequence length="216" mass="23716">MNKLNALSGQGLTQPEIGQSANCRELKFHDQTVIPYDNGDGKVWVTAKQAAKLLGYANAKSVTNLYNSNADEFTPSMSQVIVTVTSGKSKGCGNLKTKTRIFSLRGLHLLGMLAETPIAKDLRKWALDLIESEAASQFPDLATLSFNSLKDMSIKGMMDFLSKAEEHSKRTNGTEGSLKLHRRKKEKKAIANAERAAKQFINFTLGLEFDDGEECA</sequence>
<evidence type="ECO:0000313" key="5">
    <source>
        <dbReference type="Proteomes" id="UP000245068"/>
    </source>
</evidence>
<dbReference type="SMART" id="SM01040">
    <property type="entry name" value="Bro-N"/>
    <property type="match status" value="1"/>
</dbReference>
<feature type="domain" description="Bro-N" evidence="2">
    <location>
        <begin position="14"/>
        <end position="145"/>
    </location>
</feature>
<name>A0A2T8XGF4_SALET</name>
<gene>
    <name evidence="4" type="ORF">C4784_07745</name>
    <name evidence="3" type="ORF">C4855_07350</name>
</gene>
<dbReference type="RefSeq" id="WP_079985559.1">
    <property type="nucleotide sequence ID" value="NZ_MZGD01000030.1"/>
</dbReference>
<accession>A0A2T8XGF4</accession>
<dbReference type="EMBL" id="QDLV01000004">
    <property type="protein sequence ID" value="PVJ49771.1"/>
    <property type="molecule type" value="Genomic_DNA"/>
</dbReference>
<dbReference type="Proteomes" id="UP000245551">
    <property type="component" value="Unassembled WGS sequence"/>
</dbReference>
<dbReference type="Pfam" id="PF02498">
    <property type="entry name" value="Bro-N"/>
    <property type="match status" value="1"/>
</dbReference>
<organism evidence="3 6">
    <name type="scientific">Salmonella enterica subsp. enterica serovar Gaminara</name>
    <dbReference type="NCBI Taxonomy" id="913070"/>
    <lineage>
        <taxon>Bacteria</taxon>
        <taxon>Pseudomonadati</taxon>
        <taxon>Pseudomonadota</taxon>
        <taxon>Gammaproteobacteria</taxon>
        <taxon>Enterobacterales</taxon>
        <taxon>Enterobacteriaceae</taxon>
        <taxon>Salmonella</taxon>
    </lineage>
</organism>
<feature type="region of interest" description="Disordered" evidence="1">
    <location>
        <begin position="165"/>
        <end position="184"/>
    </location>
</feature>
<evidence type="ECO:0000313" key="4">
    <source>
        <dbReference type="EMBL" id="PVM67641.1"/>
    </source>
</evidence>
<evidence type="ECO:0000313" key="3">
    <source>
        <dbReference type="EMBL" id="PVJ49771.1"/>
    </source>
</evidence>
<reference evidence="5 6" key="1">
    <citation type="submission" date="2018-04" db="EMBL/GenBank/DDBJ databases">
        <title>Serotype diversity and antimicrobial resistance among Salmonella enterica isolated from patients at an equine referral hospital.</title>
        <authorList>
            <person name="Leon I.M."/>
            <person name="Lawhon S.D."/>
            <person name="Norman K.N."/>
            <person name="Threadgill D.S."/>
            <person name="Ohta N."/>
            <person name="Vinasco J."/>
            <person name="Scott H.M."/>
        </authorList>
    </citation>
    <scope>NUCLEOTIDE SEQUENCE [LARGE SCALE GENOMIC DNA]</scope>
    <source>
        <strain evidence="4 5">159</strain>
        <strain evidence="3 6">230</strain>
    </source>
</reference>
<comment type="caution">
    <text evidence="3">The sequence shown here is derived from an EMBL/GenBank/DDBJ whole genome shotgun (WGS) entry which is preliminary data.</text>
</comment>
<proteinExistence type="predicted"/>